<keyword evidence="2" id="KW-0349">Heme</keyword>
<dbReference type="GO" id="GO:0020037">
    <property type="term" value="F:heme binding"/>
    <property type="evidence" value="ECO:0007669"/>
    <property type="project" value="InterPro"/>
</dbReference>
<dbReference type="Gene3D" id="1.10.630.10">
    <property type="entry name" value="Cytochrome P450"/>
    <property type="match status" value="1"/>
</dbReference>
<gene>
    <name evidence="4" type="ORF">OIDMADRAFT_146740</name>
</gene>
<dbReference type="GO" id="GO:0004497">
    <property type="term" value="F:monooxygenase activity"/>
    <property type="evidence" value="ECO:0007669"/>
    <property type="project" value="InterPro"/>
</dbReference>
<reference evidence="5" key="2">
    <citation type="submission" date="2015-01" db="EMBL/GenBank/DDBJ databases">
        <title>Evolutionary Origins and Diversification of the Mycorrhizal Mutualists.</title>
        <authorList>
            <consortium name="DOE Joint Genome Institute"/>
            <consortium name="Mycorrhizal Genomics Consortium"/>
            <person name="Kohler A."/>
            <person name="Kuo A."/>
            <person name="Nagy L.G."/>
            <person name="Floudas D."/>
            <person name="Copeland A."/>
            <person name="Barry K.W."/>
            <person name="Cichocki N."/>
            <person name="Veneault-Fourrey C."/>
            <person name="LaButti K."/>
            <person name="Lindquist E.A."/>
            <person name="Lipzen A."/>
            <person name="Lundell T."/>
            <person name="Morin E."/>
            <person name="Murat C."/>
            <person name="Riley R."/>
            <person name="Ohm R."/>
            <person name="Sun H."/>
            <person name="Tunlid A."/>
            <person name="Henrissat B."/>
            <person name="Grigoriev I.V."/>
            <person name="Hibbett D.S."/>
            <person name="Martin F."/>
        </authorList>
    </citation>
    <scope>NUCLEOTIDE SEQUENCE [LARGE SCALE GENOMIC DNA]</scope>
    <source>
        <strain evidence="5">Zn</strain>
    </source>
</reference>
<comment type="cofactor">
    <cofactor evidence="2">
        <name>heme</name>
        <dbReference type="ChEBI" id="CHEBI:30413"/>
    </cofactor>
</comment>
<evidence type="ECO:0000256" key="3">
    <source>
        <dbReference type="SAM" id="Phobius"/>
    </source>
</evidence>
<dbReference type="AlphaFoldDB" id="A0A0C3CJL1"/>
<dbReference type="OrthoDB" id="1470350at2759"/>
<reference evidence="4 5" key="1">
    <citation type="submission" date="2014-04" db="EMBL/GenBank/DDBJ databases">
        <authorList>
            <consortium name="DOE Joint Genome Institute"/>
            <person name="Kuo A."/>
            <person name="Martino E."/>
            <person name="Perotto S."/>
            <person name="Kohler A."/>
            <person name="Nagy L.G."/>
            <person name="Floudas D."/>
            <person name="Copeland A."/>
            <person name="Barry K.W."/>
            <person name="Cichocki N."/>
            <person name="Veneault-Fourrey C."/>
            <person name="LaButti K."/>
            <person name="Lindquist E.A."/>
            <person name="Lipzen A."/>
            <person name="Lundell T."/>
            <person name="Morin E."/>
            <person name="Murat C."/>
            <person name="Sun H."/>
            <person name="Tunlid A."/>
            <person name="Henrissat B."/>
            <person name="Grigoriev I.V."/>
            <person name="Hibbett D.S."/>
            <person name="Martin F."/>
            <person name="Nordberg H.P."/>
            <person name="Cantor M.N."/>
            <person name="Hua S.X."/>
        </authorList>
    </citation>
    <scope>NUCLEOTIDE SEQUENCE [LARGE SCALE GENOMIC DNA]</scope>
    <source>
        <strain evidence="4 5">Zn</strain>
    </source>
</reference>
<organism evidence="4 5">
    <name type="scientific">Oidiodendron maius (strain Zn)</name>
    <dbReference type="NCBI Taxonomy" id="913774"/>
    <lineage>
        <taxon>Eukaryota</taxon>
        <taxon>Fungi</taxon>
        <taxon>Dikarya</taxon>
        <taxon>Ascomycota</taxon>
        <taxon>Pezizomycotina</taxon>
        <taxon>Leotiomycetes</taxon>
        <taxon>Leotiomycetes incertae sedis</taxon>
        <taxon>Myxotrichaceae</taxon>
        <taxon>Oidiodendron</taxon>
    </lineage>
</organism>
<evidence type="ECO:0000313" key="4">
    <source>
        <dbReference type="EMBL" id="KIM99098.1"/>
    </source>
</evidence>
<proteinExistence type="inferred from homology"/>
<comment type="similarity">
    <text evidence="1">Belongs to the cytochrome P450 family.</text>
</comment>
<accession>A0A0C3CJL1</accession>
<evidence type="ECO:0008006" key="6">
    <source>
        <dbReference type="Google" id="ProtNLM"/>
    </source>
</evidence>
<protein>
    <recommendedName>
        <fullName evidence="6">Cytochrome P450</fullName>
    </recommendedName>
</protein>
<keyword evidence="5" id="KW-1185">Reference proteome</keyword>
<dbReference type="PANTHER" id="PTHR24291">
    <property type="entry name" value="CYTOCHROME P450 FAMILY 4"/>
    <property type="match status" value="1"/>
</dbReference>
<keyword evidence="2" id="KW-0408">Iron</keyword>
<keyword evidence="2" id="KW-0479">Metal-binding</keyword>
<dbReference type="InterPro" id="IPR050196">
    <property type="entry name" value="Cytochrome_P450_Monoox"/>
</dbReference>
<dbReference type="InterPro" id="IPR002401">
    <property type="entry name" value="Cyt_P450_E_grp-I"/>
</dbReference>
<dbReference type="PRINTS" id="PR00385">
    <property type="entry name" value="P450"/>
</dbReference>
<feature type="transmembrane region" description="Helical" evidence="3">
    <location>
        <begin position="38"/>
        <end position="57"/>
    </location>
</feature>
<dbReference type="InterPro" id="IPR001128">
    <property type="entry name" value="Cyt_P450"/>
</dbReference>
<dbReference type="Proteomes" id="UP000054321">
    <property type="component" value="Unassembled WGS sequence"/>
</dbReference>
<dbReference type="CDD" id="cd11069">
    <property type="entry name" value="CYP_FUM15-like"/>
    <property type="match status" value="1"/>
</dbReference>
<evidence type="ECO:0000256" key="2">
    <source>
        <dbReference type="PIRSR" id="PIRSR602401-1"/>
    </source>
</evidence>
<dbReference type="EMBL" id="KN832879">
    <property type="protein sequence ID" value="KIM99098.1"/>
    <property type="molecule type" value="Genomic_DNA"/>
</dbReference>
<keyword evidence="3" id="KW-1133">Transmembrane helix</keyword>
<dbReference type="Pfam" id="PF00067">
    <property type="entry name" value="p450"/>
    <property type="match status" value="1"/>
</dbReference>
<dbReference type="PANTHER" id="PTHR24291:SF175">
    <property type="entry name" value="CYTOCHROME P450"/>
    <property type="match status" value="1"/>
</dbReference>
<keyword evidence="3" id="KW-0472">Membrane</keyword>
<keyword evidence="3" id="KW-0812">Transmembrane</keyword>
<dbReference type="GO" id="GO:0016705">
    <property type="term" value="F:oxidoreductase activity, acting on paired donors, with incorporation or reduction of molecular oxygen"/>
    <property type="evidence" value="ECO:0007669"/>
    <property type="project" value="InterPro"/>
</dbReference>
<feature type="transmembrane region" description="Helical" evidence="3">
    <location>
        <begin position="6"/>
        <end position="26"/>
    </location>
</feature>
<dbReference type="HOGENOM" id="CLU_001570_5_11_1"/>
<dbReference type="SUPFAM" id="SSF48264">
    <property type="entry name" value="Cytochrome P450"/>
    <property type="match status" value="1"/>
</dbReference>
<feature type="binding site" description="axial binding residue" evidence="2">
    <location>
        <position position="482"/>
    </location>
    <ligand>
        <name>heme</name>
        <dbReference type="ChEBI" id="CHEBI:30413"/>
    </ligand>
    <ligandPart>
        <name>Fe</name>
        <dbReference type="ChEBI" id="CHEBI:18248"/>
    </ligandPart>
</feature>
<evidence type="ECO:0000313" key="5">
    <source>
        <dbReference type="Proteomes" id="UP000054321"/>
    </source>
</evidence>
<name>A0A0C3CJL1_OIDMZ</name>
<sequence>MLSTPRTHVWMLCLVTLPPMASVYLLKNSHYDLSTPNLLVHLVILALWLFSMNNIVYEHYFGPLSDVPMAGGDWFVLGHTPYIFGNIQGLPYLKLVNNMKLDHRGVFRVKGIFHLGGQLVLTAPETINEALNSHCYDYVKPPKPIAFLSRIIGNGLIASEMAEHKAQRKAVWPAFQGHMIRELVPDMWRKSFEFADVIASETDRETAMLEFNGIVSRATLDIIGVSAFGKDFQTLYNSDNRLASVYKKAFDPTPDIIRYFATSMVLPSFMGPWIPMSGNRKITVDSMVMKEQCAQLIAENRAALKESGDGRPDILSLLLKTDLSDEEILDQMLTFLGAGHETTSSASTFAVYLLATHPDIQHRVRKEVRETLSKYRPEELTMQVLDSMPYLAAVASEALRVWPTVPVTSRVAVKQTTIAGLNIPPGTHVSIAPITIHRLESLWGKDALVFNPDRWLDPSNTVPGGSTHPLAYIPFLTGPRACIGQVFAKAEMRCLLATYVERFQFEMFDPNEELSVAGVITIKPRELKLRITDLGSSLKA</sequence>
<dbReference type="GO" id="GO:0005506">
    <property type="term" value="F:iron ion binding"/>
    <property type="evidence" value="ECO:0007669"/>
    <property type="project" value="InterPro"/>
</dbReference>
<dbReference type="InParanoid" id="A0A0C3CJL1"/>
<dbReference type="InterPro" id="IPR036396">
    <property type="entry name" value="Cyt_P450_sf"/>
</dbReference>
<dbReference type="PRINTS" id="PR00463">
    <property type="entry name" value="EP450I"/>
</dbReference>
<dbReference type="STRING" id="913774.A0A0C3CJL1"/>
<evidence type="ECO:0000256" key="1">
    <source>
        <dbReference type="ARBA" id="ARBA00010617"/>
    </source>
</evidence>